<dbReference type="RefSeq" id="XP_012896987.1">
    <property type="nucleotide sequence ID" value="XM_013041533.1"/>
</dbReference>
<dbReference type="InterPro" id="IPR035969">
    <property type="entry name" value="Rab-GAP_TBC_sf"/>
</dbReference>
<dbReference type="SUPFAM" id="SSF47923">
    <property type="entry name" value="Ypt/Rab-GAP domain of gyp1p"/>
    <property type="match status" value="1"/>
</dbReference>
<proteinExistence type="predicted"/>
<protein>
    <recommendedName>
        <fullName evidence="1">Rab-GAP TBC domain-containing protein</fullName>
    </recommendedName>
</protein>
<keyword evidence="3" id="KW-1185">Reference proteome</keyword>
<evidence type="ECO:0000313" key="2">
    <source>
        <dbReference type="EMBL" id="CBK22939.2"/>
    </source>
</evidence>
<dbReference type="AlphaFoldDB" id="D8M4F0"/>
<reference evidence="2" key="1">
    <citation type="submission" date="2010-02" db="EMBL/GenBank/DDBJ databases">
        <title>Sequencing and annotation of the Blastocystis hominis genome.</title>
        <authorList>
            <person name="Wincker P."/>
        </authorList>
    </citation>
    <scope>NUCLEOTIDE SEQUENCE</scope>
    <source>
        <strain evidence="2">Singapore isolate B</strain>
    </source>
</reference>
<dbReference type="Pfam" id="PF00566">
    <property type="entry name" value="RabGAP-TBC"/>
    <property type="match status" value="1"/>
</dbReference>
<feature type="domain" description="Rab-GAP TBC" evidence="1">
    <location>
        <begin position="1"/>
        <end position="60"/>
    </location>
</feature>
<dbReference type="GeneID" id="24920040"/>
<dbReference type="Gene3D" id="1.10.8.270">
    <property type="entry name" value="putative rabgap domain of human tbc1 domain family member 14 like domains"/>
    <property type="match status" value="1"/>
</dbReference>
<dbReference type="PROSITE" id="PS50086">
    <property type="entry name" value="TBC_RABGAP"/>
    <property type="match status" value="1"/>
</dbReference>
<name>D8M4F0_BLAHO</name>
<dbReference type="EMBL" id="FN668652">
    <property type="protein sequence ID" value="CBK22939.2"/>
    <property type="molecule type" value="Genomic_DNA"/>
</dbReference>
<dbReference type="Proteomes" id="UP000008312">
    <property type="component" value="Unassembled WGS sequence"/>
</dbReference>
<dbReference type="OrthoDB" id="294251at2759"/>
<accession>D8M4F0</accession>
<evidence type="ECO:0000313" key="3">
    <source>
        <dbReference type="Proteomes" id="UP000008312"/>
    </source>
</evidence>
<sequence length="60" mass="7187">MEISSAEHRQMLRLLTSIYLHDSQMGYVQGMHFFAYILLKIFSEEEAFFVFIRVAHFEID</sequence>
<dbReference type="InParanoid" id="D8M4F0"/>
<gene>
    <name evidence="2" type="ORF">GSBLH_T00002905001</name>
</gene>
<organism evidence="2">
    <name type="scientific">Blastocystis hominis</name>
    <dbReference type="NCBI Taxonomy" id="12968"/>
    <lineage>
        <taxon>Eukaryota</taxon>
        <taxon>Sar</taxon>
        <taxon>Stramenopiles</taxon>
        <taxon>Bigyra</taxon>
        <taxon>Opalozoa</taxon>
        <taxon>Opalinata</taxon>
        <taxon>Blastocystidae</taxon>
        <taxon>Blastocystis</taxon>
    </lineage>
</organism>
<dbReference type="InterPro" id="IPR000195">
    <property type="entry name" value="Rab-GAP-TBC_dom"/>
</dbReference>
<evidence type="ECO:0000259" key="1">
    <source>
        <dbReference type="PROSITE" id="PS50086"/>
    </source>
</evidence>